<sequence>MSSSAYQRLSADDRRDMMAARKGRAQKKESQVERLARSIIEHNSPVRLEPHDDGSENGMVDYQVFGKSESARESHLRIGVLEVGSITNSDFRSSYNQYTKRFKGFDTSSLSECWAVMCEFGVVFRRLEERLIPLLRKMEVRGLKSLARDRSDAGTTELEQECAAIAGVVQVLQIPAGQRTTRVAIDFMWHTTGVTNPDSTLEVVEAFLSSNEKDPVGIRRKVMSDPALPYHGVCLHLDGAPESVPNSGFTEYRQFATPLECDVMPTRPPNLPPGFTDLWLIGKFRRGWHWNSDSGWTFVVAPSSVGRSDPDSPSVRSGSIGADLSDSVP</sequence>
<protein>
    <submittedName>
        <fullName evidence="2">Uncharacterized protein</fullName>
    </submittedName>
</protein>
<gene>
    <name evidence="2" type="ORF">KUM34_029400</name>
</gene>
<dbReference type="EMBL" id="CP083976">
    <property type="protein sequence ID" value="UZF48490.1"/>
    <property type="molecule type" value="Genomic_DNA"/>
</dbReference>
<proteinExistence type="predicted"/>
<accession>A0AA46X357</accession>
<feature type="region of interest" description="Disordered" evidence="1">
    <location>
        <begin position="1"/>
        <end position="32"/>
    </location>
</feature>
<keyword evidence="2" id="KW-0614">Plasmid</keyword>
<organism evidence="2 3">
    <name type="scientific">Rhodococcus rhodochrous</name>
    <dbReference type="NCBI Taxonomy" id="1829"/>
    <lineage>
        <taxon>Bacteria</taxon>
        <taxon>Bacillati</taxon>
        <taxon>Actinomycetota</taxon>
        <taxon>Actinomycetes</taxon>
        <taxon>Mycobacteriales</taxon>
        <taxon>Nocardiaceae</taxon>
        <taxon>Rhodococcus</taxon>
    </lineage>
</organism>
<dbReference type="RefSeq" id="WP_229582516.1">
    <property type="nucleotide sequence ID" value="NZ_CP083976.1"/>
</dbReference>
<name>A0AA46X357_RHORH</name>
<evidence type="ECO:0000313" key="2">
    <source>
        <dbReference type="EMBL" id="UZF48490.1"/>
    </source>
</evidence>
<dbReference type="Proteomes" id="UP001162740">
    <property type="component" value="Plasmid pGD02.2.2"/>
</dbReference>
<dbReference type="AlphaFoldDB" id="A0AA46X357"/>
<evidence type="ECO:0000256" key="1">
    <source>
        <dbReference type="SAM" id="MobiDB-lite"/>
    </source>
</evidence>
<reference evidence="2 3" key="1">
    <citation type="journal article" date="2021" name="Front. Microbiol.">
        <title>Bacterial Transformation of Aromatic Monomers in Softwood Black Liquor.</title>
        <authorList>
            <person name="Navas L.E."/>
            <person name="Dexter G."/>
            <person name="Liu J."/>
            <person name="Levy-Booth D."/>
            <person name="Cho M."/>
            <person name="Jang S.K."/>
            <person name="Mansfield S.D."/>
            <person name="Renneckar S."/>
            <person name="Mohn W.W."/>
            <person name="Eltis L.D."/>
        </authorList>
    </citation>
    <scope>NUCLEOTIDE SEQUENCE [LARGE SCALE GENOMIC DNA]</scope>
    <source>
        <strain evidence="2 3">GD02</strain>
    </source>
</reference>
<feature type="compositionally biased region" description="Basic and acidic residues" evidence="1">
    <location>
        <begin position="10"/>
        <end position="19"/>
    </location>
</feature>
<evidence type="ECO:0000313" key="3">
    <source>
        <dbReference type="Proteomes" id="UP001162740"/>
    </source>
</evidence>
<geneLocation type="plasmid" evidence="2 3">
    <name>pGD02.2.2</name>
</geneLocation>
<feature type="region of interest" description="Disordered" evidence="1">
    <location>
        <begin position="304"/>
        <end position="329"/>
    </location>
</feature>